<reference evidence="6 7" key="1">
    <citation type="submission" date="2024-04" db="EMBL/GenBank/DDBJ databases">
        <title>WGS of bacteria from Torrens River.</title>
        <authorList>
            <person name="Wyrsch E.R."/>
            <person name="Drigo B."/>
        </authorList>
    </citation>
    <scope>NUCLEOTIDE SEQUENCE [LARGE SCALE GENOMIC DNA]</scope>
    <source>
        <strain evidence="6 7">TWI391</strain>
    </source>
</reference>
<evidence type="ECO:0000256" key="3">
    <source>
        <dbReference type="ARBA" id="ARBA00022989"/>
    </source>
</evidence>
<protein>
    <submittedName>
        <fullName evidence="6">DoxX family membrane protein</fullName>
    </submittedName>
</protein>
<organism evidence="6 7">
    <name type="scientific">Sphingobacterium kitahiroshimense</name>
    <dbReference type="NCBI Taxonomy" id="470446"/>
    <lineage>
        <taxon>Bacteria</taxon>
        <taxon>Pseudomonadati</taxon>
        <taxon>Bacteroidota</taxon>
        <taxon>Sphingobacteriia</taxon>
        <taxon>Sphingobacteriales</taxon>
        <taxon>Sphingobacteriaceae</taxon>
        <taxon>Sphingobacterium</taxon>
    </lineage>
</organism>
<dbReference type="Pfam" id="PF07681">
    <property type="entry name" value="DoxX"/>
    <property type="match status" value="1"/>
</dbReference>
<comment type="subcellular location">
    <subcellularLocation>
        <location evidence="1">Membrane</location>
        <topology evidence="1">Multi-pass membrane protein</topology>
    </subcellularLocation>
</comment>
<keyword evidence="7" id="KW-1185">Reference proteome</keyword>
<feature type="transmembrane region" description="Helical" evidence="5">
    <location>
        <begin position="115"/>
        <end position="137"/>
    </location>
</feature>
<gene>
    <name evidence="6" type="ORF">ABE541_21085</name>
</gene>
<name>A0ABV0BYW1_9SPHI</name>
<evidence type="ECO:0000256" key="5">
    <source>
        <dbReference type="SAM" id="Phobius"/>
    </source>
</evidence>
<sequence length="152" mass="16796">MNQKYFQLFVRITVAIAFLSAVADRFGIWGNPGSKNVSWGDWGHFVDYSNRLNFFVSPAIGEVLAIIATGLEIVFSLLLLIGYKTKMISFASGLLLTIFAVSMTISVGIKPTFDYSVWISASACFLLGTLNGYSYSLDAYLINKSFKTKCLD</sequence>
<evidence type="ECO:0000256" key="2">
    <source>
        <dbReference type="ARBA" id="ARBA00022692"/>
    </source>
</evidence>
<proteinExistence type="predicted"/>
<feature type="transmembrane region" description="Helical" evidence="5">
    <location>
        <begin position="59"/>
        <end position="81"/>
    </location>
</feature>
<dbReference type="InterPro" id="IPR032808">
    <property type="entry name" value="DoxX"/>
</dbReference>
<dbReference type="Proteomes" id="UP001409291">
    <property type="component" value="Unassembled WGS sequence"/>
</dbReference>
<evidence type="ECO:0000313" key="6">
    <source>
        <dbReference type="EMBL" id="MEN5379774.1"/>
    </source>
</evidence>
<accession>A0ABV0BYW1</accession>
<evidence type="ECO:0000313" key="7">
    <source>
        <dbReference type="Proteomes" id="UP001409291"/>
    </source>
</evidence>
<dbReference type="RefSeq" id="WP_183914376.1">
    <property type="nucleotide sequence ID" value="NZ_JBDJLH010000001.1"/>
</dbReference>
<evidence type="ECO:0000256" key="4">
    <source>
        <dbReference type="ARBA" id="ARBA00023136"/>
    </source>
</evidence>
<feature type="transmembrane region" description="Helical" evidence="5">
    <location>
        <begin position="88"/>
        <end position="109"/>
    </location>
</feature>
<keyword evidence="3 5" id="KW-1133">Transmembrane helix</keyword>
<dbReference type="EMBL" id="JBDJNQ010000011">
    <property type="protein sequence ID" value="MEN5379774.1"/>
    <property type="molecule type" value="Genomic_DNA"/>
</dbReference>
<evidence type="ECO:0000256" key="1">
    <source>
        <dbReference type="ARBA" id="ARBA00004141"/>
    </source>
</evidence>
<comment type="caution">
    <text evidence="6">The sequence shown here is derived from an EMBL/GenBank/DDBJ whole genome shotgun (WGS) entry which is preliminary data.</text>
</comment>
<keyword evidence="4 5" id="KW-0472">Membrane</keyword>
<keyword evidence="2 5" id="KW-0812">Transmembrane</keyword>